<gene>
    <name evidence="1" type="ORF">C0Q70_14719</name>
</gene>
<dbReference type="OrthoDB" id="6281858at2759"/>
<dbReference type="InterPro" id="IPR011029">
    <property type="entry name" value="DEATH-like_dom_sf"/>
</dbReference>
<evidence type="ECO:0000313" key="1">
    <source>
        <dbReference type="EMBL" id="PVD24248.1"/>
    </source>
</evidence>
<dbReference type="EMBL" id="PZQS01000009">
    <property type="protein sequence ID" value="PVD24248.1"/>
    <property type="molecule type" value="Genomic_DNA"/>
</dbReference>
<organism evidence="1 2">
    <name type="scientific">Pomacea canaliculata</name>
    <name type="common">Golden apple snail</name>
    <dbReference type="NCBI Taxonomy" id="400727"/>
    <lineage>
        <taxon>Eukaryota</taxon>
        <taxon>Metazoa</taxon>
        <taxon>Spiralia</taxon>
        <taxon>Lophotrochozoa</taxon>
        <taxon>Mollusca</taxon>
        <taxon>Gastropoda</taxon>
        <taxon>Caenogastropoda</taxon>
        <taxon>Architaenioglossa</taxon>
        <taxon>Ampullarioidea</taxon>
        <taxon>Ampullariidae</taxon>
        <taxon>Pomacea</taxon>
    </lineage>
</organism>
<proteinExistence type="predicted"/>
<protein>
    <recommendedName>
        <fullName evidence="3">Death domain-containing protein</fullName>
    </recommendedName>
</protein>
<dbReference type="AlphaFoldDB" id="A0A2T7NSW4"/>
<evidence type="ECO:0000313" key="2">
    <source>
        <dbReference type="Proteomes" id="UP000245119"/>
    </source>
</evidence>
<sequence length="126" mass="14314">MSDEGPKSKEVETLSRASLVHLSRGLGKEPDSLTFPMLLNMPCLRIINFIYDTDDAGLLNDESGDIRTTVVEKCLVKWRELTAGVKPKEQMKTLERALREMGKNELADTLMERFMNNQEITPEVFP</sequence>
<dbReference type="Proteomes" id="UP000245119">
    <property type="component" value="Linkage Group LG9"/>
</dbReference>
<reference evidence="1 2" key="1">
    <citation type="submission" date="2018-04" db="EMBL/GenBank/DDBJ databases">
        <title>The genome of golden apple snail Pomacea canaliculata provides insight into stress tolerance and invasive adaptation.</title>
        <authorList>
            <person name="Liu C."/>
            <person name="Liu B."/>
            <person name="Ren Y."/>
            <person name="Zhang Y."/>
            <person name="Wang H."/>
            <person name="Li S."/>
            <person name="Jiang F."/>
            <person name="Yin L."/>
            <person name="Zhang G."/>
            <person name="Qian W."/>
            <person name="Fan W."/>
        </authorList>
    </citation>
    <scope>NUCLEOTIDE SEQUENCE [LARGE SCALE GENOMIC DNA]</scope>
    <source>
        <strain evidence="1">SZHN2017</strain>
        <tissue evidence="1">Muscle</tissue>
    </source>
</reference>
<accession>A0A2T7NSW4</accession>
<keyword evidence="2" id="KW-1185">Reference proteome</keyword>
<evidence type="ECO:0008006" key="3">
    <source>
        <dbReference type="Google" id="ProtNLM"/>
    </source>
</evidence>
<dbReference type="Gene3D" id="1.10.533.10">
    <property type="entry name" value="Death Domain, Fas"/>
    <property type="match status" value="1"/>
</dbReference>
<comment type="caution">
    <text evidence="1">The sequence shown here is derived from an EMBL/GenBank/DDBJ whole genome shotgun (WGS) entry which is preliminary data.</text>
</comment>
<name>A0A2T7NSW4_POMCA</name>